<evidence type="ECO:0000259" key="2">
    <source>
        <dbReference type="Pfam" id="PF12770"/>
    </source>
</evidence>
<dbReference type="Pfam" id="PF13374">
    <property type="entry name" value="TPR_10"/>
    <property type="match status" value="1"/>
</dbReference>
<dbReference type="InterPro" id="IPR024983">
    <property type="entry name" value="CHAT_dom"/>
</dbReference>
<feature type="repeat" description="TPR" evidence="1">
    <location>
        <begin position="135"/>
        <end position="168"/>
    </location>
</feature>
<feature type="repeat" description="TPR" evidence="1">
    <location>
        <begin position="295"/>
        <end position="328"/>
    </location>
</feature>
<sequence>MNTKDFLDFARFLIQIKKGFTSSLLIVICCVCVISLTTNNLVQAQNSVKQQQTEVNRLFQQGIEQYETGQFSTALQTYQQVLQWQTQLNNQAVIAATLDNIGEVYTSLSKYNQALEVLQQALIIRQKFNDREGIGETLNNLGFVYRLLGEYPKALELHQQSLAIAKQIKKPAIAGEALHNIAAVYAAQGNYNQALELYQQALIIRQQVGNKRDEGRTLNNIAGVYLNLGEYQNAINYYQQSLAIRTTLKDRAGIGRVVSNLALIYRQLGDYSKALEFYQKALPILQEIGDKASVGSTLNGMGIIYENQGKYDRALEIYQQSLQIAQEIGDRPGMGNTLDNIGGILYSQGKYAKALKTYQEALAIRQKIGDKLGLGNSLNNLGGLYFNLGQYPESLKYLQQALSIRQEIGDKAGEGKNLDAIGNVYEQLKQYNQALEYYRQALTIAQKIGDKAAEGNILENLGNIYANLNNYSQAEQFLIQSLSIRQTIGDKAGEGRTLNSIASVKFKLKQYSQSLENLQKGLAILREVGDKTGESITLSNIGYVLEQENQPTLAIVFYKQAINIIESIRQDLKVLSIEQQQSFTNTITDTYRNLANLLLKQDRILEAQQILDLIKVQELNDYFRNVRGNEKTAQGIDLLTQEKQITEKYNQAVKLGQELLQLRNIPDRQRTPQQQQRIIELEKIQQQIRTDFNEFIRSPEIVNLAQELSRASKSQNLDLPNLNRLQRSLQQLPQSTVIIYPLILDDRIELVLVTAYSPPIRRSVPVKREQVNQAIIKFRNALKNPETDPTESARQFYNWLIKPIETQLIQAKAKTIFYAPDGPLRYIPLAALFDGKQWLVQRFQINHITAATLSNFNVTPKPNPRILAAAFTTGNYTVKAGNRQIAFSGLPFAAKEVQNLAQTVPNTTKILDKDFNPSSIIPHLNEYNIVHLATHAAFLIGSPEDSFILFGNGEFVTLRDVEIWSLANVDLVVLSACETALGGKLGNGEEILGFGYQVQLAGALASISSLWAVSDGGTQALMDVFYLTLKTGNISKAEALRRSQIALITGNYQPSAKQHIIIQPAIPSNFPSHNMQRLTHPFYWAPFILIGNS</sequence>
<dbReference type="InterPro" id="IPR011990">
    <property type="entry name" value="TPR-like_helical_dom_sf"/>
</dbReference>
<dbReference type="EMBL" id="MRCE01000025">
    <property type="protein sequence ID" value="OKH33964.1"/>
    <property type="molecule type" value="Genomic_DNA"/>
</dbReference>
<protein>
    <recommendedName>
        <fullName evidence="2">CHAT domain-containing protein</fullName>
    </recommendedName>
</protein>
<dbReference type="SMART" id="SM00028">
    <property type="entry name" value="TPR"/>
    <property type="match status" value="14"/>
</dbReference>
<gene>
    <name evidence="3" type="ORF">NIES2119_21990</name>
</gene>
<dbReference type="SUPFAM" id="SSF48452">
    <property type="entry name" value="TPR-like"/>
    <property type="match status" value="3"/>
</dbReference>
<dbReference type="PROSITE" id="PS50005">
    <property type="entry name" value="TPR"/>
    <property type="match status" value="9"/>
</dbReference>
<comment type="caution">
    <text evidence="3">The sequence shown here is derived from an EMBL/GenBank/DDBJ whole genome shotgun (WGS) entry which is preliminary data.</text>
</comment>
<evidence type="ECO:0000256" key="1">
    <source>
        <dbReference type="PROSITE-ProRule" id="PRU00339"/>
    </source>
</evidence>
<dbReference type="Pfam" id="PF13424">
    <property type="entry name" value="TPR_12"/>
    <property type="match status" value="5"/>
</dbReference>
<dbReference type="OrthoDB" id="437421at2"/>
<dbReference type="AlphaFoldDB" id="A0A1U7IBD9"/>
<feature type="repeat" description="TPR" evidence="1">
    <location>
        <begin position="415"/>
        <end position="448"/>
    </location>
</feature>
<feature type="repeat" description="TPR" evidence="1">
    <location>
        <begin position="335"/>
        <end position="368"/>
    </location>
</feature>
<proteinExistence type="predicted"/>
<name>A0A1U7IBD9_9CYAN</name>
<dbReference type="PANTHER" id="PTHR10098">
    <property type="entry name" value="RAPSYN-RELATED"/>
    <property type="match status" value="1"/>
</dbReference>
<evidence type="ECO:0000313" key="4">
    <source>
        <dbReference type="Proteomes" id="UP000185860"/>
    </source>
</evidence>
<organism evidence="3 4">
    <name type="scientific">[Phormidium ambiguum] IAM M-71</name>
    <dbReference type="NCBI Taxonomy" id="454136"/>
    <lineage>
        <taxon>Bacteria</taxon>
        <taxon>Bacillati</taxon>
        <taxon>Cyanobacteriota</taxon>
        <taxon>Cyanophyceae</taxon>
        <taxon>Oscillatoriophycideae</taxon>
        <taxon>Aerosakkonematales</taxon>
        <taxon>Aerosakkonemataceae</taxon>
        <taxon>Floridanema</taxon>
    </lineage>
</organism>
<dbReference type="PANTHER" id="PTHR10098:SF108">
    <property type="entry name" value="TETRATRICOPEPTIDE REPEAT PROTEIN 28"/>
    <property type="match status" value="1"/>
</dbReference>
<feature type="repeat" description="TPR" evidence="1">
    <location>
        <begin position="95"/>
        <end position="128"/>
    </location>
</feature>
<dbReference type="STRING" id="454136.NIES2119_21990"/>
<dbReference type="Gene3D" id="1.25.40.10">
    <property type="entry name" value="Tetratricopeptide repeat domain"/>
    <property type="match status" value="5"/>
</dbReference>
<dbReference type="Pfam" id="PF12770">
    <property type="entry name" value="CHAT"/>
    <property type="match status" value="1"/>
</dbReference>
<feature type="repeat" description="TPR" evidence="1">
    <location>
        <begin position="375"/>
        <end position="408"/>
    </location>
</feature>
<evidence type="ECO:0000313" key="3">
    <source>
        <dbReference type="EMBL" id="OKH33964.1"/>
    </source>
</evidence>
<dbReference type="PROSITE" id="PS50293">
    <property type="entry name" value="TPR_REGION"/>
    <property type="match status" value="2"/>
</dbReference>
<reference evidence="3 4" key="1">
    <citation type="submission" date="2016-11" db="EMBL/GenBank/DDBJ databases">
        <title>Draft Genome Sequences of Nine Cyanobacterial Strains from Diverse Habitats.</title>
        <authorList>
            <person name="Zhu T."/>
            <person name="Hou S."/>
            <person name="Lu X."/>
            <person name="Hess W.R."/>
        </authorList>
    </citation>
    <scope>NUCLEOTIDE SEQUENCE [LARGE SCALE GENOMIC DNA]</scope>
    <source>
        <strain evidence="3 4">IAM M-71</strain>
    </source>
</reference>
<feature type="domain" description="CHAT" evidence="2">
    <location>
        <begin position="791"/>
        <end position="1092"/>
    </location>
</feature>
<dbReference type="Pfam" id="PF00515">
    <property type="entry name" value="TPR_1"/>
    <property type="match status" value="1"/>
</dbReference>
<keyword evidence="1" id="KW-0802">TPR repeat</keyword>
<feature type="repeat" description="TPR" evidence="1">
    <location>
        <begin position="175"/>
        <end position="208"/>
    </location>
</feature>
<dbReference type="InterPro" id="IPR019734">
    <property type="entry name" value="TPR_rpt"/>
</dbReference>
<feature type="repeat" description="TPR" evidence="1">
    <location>
        <begin position="255"/>
        <end position="288"/>
    </location>
</feature>
<feature type="repeat" description="TPR" evidence="1">
    <location>
        <begin position="215"/>
        <end position="248"/>
    </location>
</feature>
<accession>A0A1U7IBD9</accession>
<dbReference type="Proteomes" id="UP000185860">
    <property type="component" value="Unassembled WGS sequence"/>
</dbReference>